<proteinExistence type="predicted"/>
<accession>A0A2X4R0K3</accession>
<dbReference type="RefSeq" id="WP_111696155.1">
    <property type="nucleotide sequence ID" value="NZ_CP135909.1"/>
</dbReference>
<dbReference type="AlphaFoldDB" id="A0A2X4R0K3"/>
<dbReference type="EMBL" id="LS483458">
    <property type="protein sequence ID" value="SQH96577.1"/>
    <property type="molecule type" value="Genomic_DNA"/>
</dbReference>
<organism evidence="1 2">
    <name type="scientific">Haemophilus haemolyticus</name>
    <dbReference type="NCBI Taxonomy" id="726"/>
    <lineage>
        <taxon>Bacteria</taxon>
        <taxon>Pseudomonadati</taxon>
        <taxon>Pseudomonadota</taxon>
        <taxon>Gammaproteobacteria</taxon>
        <taxon>Pasteurellales</taxon>
        <taxon>Pasteurellaceae</taxon>
        <taxon>Haemophilus</taxon>
    </lineage>
</organism>
<dbReference type="GeneID" id="56957030"/>
<name>A0A2X4R0K3_HAEHA</name>
<reference evidence="1 2" key="1">
    <citation type="submission" date="2018-06" db="EMBL/GenBank/DDBJ databases">
        <authorList>
            <consortium name="Pathogen Informatics"/>
            <person name="Doyle S."/>
        </authorList>
    </citation>
    <scope>NUCLEOTIDE SEQUENCE [LARGE SCALE GENOMIC DNA]</scope>
    <source>
        <strain evidence="1 2">NCTC10839</strain>
    </source>
</reference>
<dbReference type="Proteomes" id="UP000248808">
    <property type="component" value="Chromosome 1"/>
</dbReference>
<dbReference type="PROSITE" id="PS51257">
    <property type="entry name" value="PROKAR_LIPOPROTEIN"/>
    <property type="match status" value="1"/>
</dbReference>
<dbReference type="KEGG" id="hhz:NCTC10839_00432"/>
<sequence>MKNRWKTLMLAMLLTGCATKEIINPQEYDATKHARIRIFNIGKDGEINVKIMDCKKDKKGIHLRPTGWFNGGGQHRIGMTQTEDSDIAQKENYTFREYVIPTDKIINLTPSHQISKTVCRVAGKPCQTETTQLCQYGPIAGYDTIRKFLIKTITLGATDGGERRDDRASFIPKAGHQYEIKPMGCSVVLKDITEENITNVSLSPYYKCPTK</sequence>
<evidence type="ECO:0008006" key="3">
    <source>
        <dbReference type="Google" id="ProtNLM"/>
    </source>
</evidence>
<evidence type="ECO:0000313" key="1">
    <source>
        <dbReference type="EMBL" id="SQH96577.1"/>
    </source>
</evidence>
<protein>
    <recommendedName>
        <fullName evidence="3">Lipoprotein</fullName>
    </recommendedName>
</protein>
<evidence type="ECO:0000313" key="2">
    <source>
        <dbReference type="Proteomes" id="UP000248808"/>
    </source>
</evidence>
<gene>
    <name evidence="1" type="ORF">NCTC10839_00432</name>
</gene>